<dbReference type="PANTHER" id="PTHR48111:SF40">
    <property type="entry name" value="PHOSPHATE REGULON TRANSCRIPTIONAL REGULATORY PROTEIN PHOB"/>
    <property type="match status" value="1"/>
</dbReference>
<dbReference type="InterPro" id="IPR039420">
    <property type="entry name" value="WalR-like"/>
</dbReference>
<dbReference type="InterPro" id="IPR001789">
    <property type="entry name" value="Sig_transdc_resp-reg_receiver"/>
</dbReference>
<evidence type="ECO:0000256" key="3">
    <source>
        <dbReference type="ARBA" id="ARBA00023125"/>
    </source>
</evidence>
<evidence type="ECO:0000313" key="9">
    <source>
        <dbReference type="Proteomes" id="UP001261624"/>
    </source>
</evidence>
<gene>
    <name evidence="8" type="ORF">RM549_00635</name>
</gene>
<feature type="domain" description="OmpR/PhoB-type" evidence="7">
    <location>
        <begin position="134"/>
        <end position="232"/>
    </location>
</feature>
<dbReference type="InterPro" id="IPR016032">
    <property type="entry name" value="Sig_transdc_resp-reg_C-effctor"/>
</dbReference>
<dbReference type="SMART" id="SM00862">
    <property type="entry name" value="Trans_reg_C"/>
    <property type="match status" value="1"/>
</dbReference>
<evidence type="ECO:0000256" key="4">
    <source>
        <dbReference type="PROSITE-ProRule" id="PRU00169"/>
    </source>
</evidence>
<sequence>METEEKKILLVEDDPNFGTVLKDYLAMNDYEVTHAKNGMEGFEKFKKDDFDLCILDVMMPYKDGFTLAKEIRDKNEEIPIIFLTAKAMKEDVLKGYKVGADDYLNKPFDSEVLLMKIKAIMQRKATDSVADSKQFEFEIGKFHLNSKLRFLTYDNGEPQKLSPKENELLRLLALHENDLMPRELALTKIWRDDNYFTSRSMDVYIAKLRKYLKVDENVEILNIHGEGFRLVVKNEEKDEEDK</sequence>
<dbReference type="PANTHER" id="PTHR48111">
    <property type="entry name" value="REGULATOR OF RPOS"/>
    <property type="match status" value="1"/>
</dbReference>
<evidence type="ECO:0000313" key="8">
    <source>
        <dbReference type="EMBL" id="MDT0688273.1"/>
    </source>
</evidence>
<dbReference type="EMBL" id="JAVRHM010000001">
    <property type="protein sequence ID" value="MDT0688273.1"/>
    <property type="molecule type" value="Genomic_DNA"/>
</dbReference>
<dbReference type="Gene3D" id="3.40.50.2300">
    <property type="match status" value="1"/>
</dbReference>
<keyword evidence="2" id="KW-0902">Two-component regulatory system</keyword>
<dbReference type="InterPro" id="IPR011006">
    <property type="entry name" value="CheY-like_superfamily"/>
</dbReference>
<dbReference type="SUPFAM" id="SSF46894">
    <property type="entry name" value="C-terminal effector domain of the bipartite response regulators"/>
    <property type="match status" value="1"/>
</dbReference>
<dbReference type="SUPFAM" id="SSF52172">
    <property type="entry name" value="CheY-like"/>
    <property type="match status" value="1"/>
</dbReference>
<reference evidence="8 9" key="1">
    <citation type="submission" date="2023-09" db="EMBL/GenBank/DDBJ databases">
        <authorList>
            <person name="Rey-Velasco X."/>
        </authorList>
    </citation>
    <scope>NUCLEOTIDE SEQUENCE [LARGE SCALE GENOMIC DNA]</scope>
    <source>
        <strain evidence="8 9">F188</strain>
    </source>
</reference>
<evidence type="ECO:0000256" key="2">
    <source>
        <dbReference type="ARBA" id="ARBA00023012"/>
    </source>
</evidence>
<feature type="modified residue" description="4-aspartylphosphate" evidence="4">
    <location>
        <position position="56"/>
    </location>
</feature>
<dbReference type="InterPro" id="IPR001867">
    <property type="entry name" value="OmpR/PhoB-type_DNA-bd"/>
</dbReference>
<dbReference type="PROSITE" id="PS51755">
    <property type="entry name" value="OMPR_PHOB"/>
    <property type="match status" value="1"/>
</dbReference>
<dbReference type="PROSITE" id="PS50110">
    <property type="entry name" value="RESPONSE_REGULATORY"/>
    <property type="match status" value="1"/>
</dbReference>
<proteinExistence type="predicted"/>
<dbReference type="Pfam" id="PF00486">
    <property type="entry name" value="Trans_reg_C"/>
    <property type="match status" value="1"/>
</dbReference>
<dbReference type="SMART" id="SM00448">
    <property type="entry name" value="REC"/>
    <property type="match status" value="1"/>
</dbReference>
<dbReference type="Gene3D" id="1.10.10.10">
    <property type="entry name" value="Winged helix-like DNA-binding domain superfamily/Winged helix DNA-binding domain"/>
    <property type="match status" value="1"/>
</dbReference>
<dbReference type="InterPro" id="IPR036388">
    <property type="entry name" value="WH-like_DNA-bd_sf"/>
</dbReference>
<feature type="DNA-binding region" description="OmpR/PhoB-type" evidence="5">
    <location>
        <begin position="134"/>
        <end position="232"/>
    </location>
</feature>
<comment type="caution">
    <text evidence="8">The sequence shown here is derived from an EMBL/GenBank/DDBJ whole genome shotgun (WGS) entry which is preliminary data.</text>
</comment>
<organism evidence="8 9">
    <name type="scientific">Autumnicola patrickiae</name>
    <dbReference type="NCBI Taxonomy" id="3075591"/>
    <lineage>
        <taxon>Bacteria</taxon>
        <taxon>Pseudomonadati</taxon>
        <taxon>Bacteroidota</taxon>
        <taxon>Flavobacteriia</taxon>
        <taxon>Flavobacteriales</taxon>
        <taxon>Flavobacteriaceae</taxon>
        <taxon>Autumnicola</taxon>
    </lineage>
</organism>
<evidence type="ECO:0000259" key="6">
    <source>
        <dbReference type="PROSITE" id="PS50110"/>
    </source>
</evidence>
<evidence type="ECO:0000256" key="1">
    <source>
        <dbReference type="ARBA" id="ARBA00022553"/>
    </source>
</evidence>
<dbReference type="Pfam" id="PF00072">
    <property type="entry name" value="Response_reg"/>
    <property type="match status" value="1"/>
</dbReference>
<feature type="domain" description="Response regulatory" evidence="6">
    <location>
        <begin position="7"/>
        <end position="121"/>
    </location>
</feature>
<protein>
    <submittedName>
        <fullName evidence="8">Response regulator transcription factor</fullName>
    </submittedName>
</protein>
<keyword evidence="3 5" id="KW-0238">DNA-binding</keyword>
<keyword evidence="1 4" id="KW-0597">Phosphoprotein</keyword>
<accession>A0ABU3DXA6</accession>
<dbReference type="CDD" id="cd17574">
    <property type="entry name" value="REC_OmpR"/>
    <property type="match status" value="1"/>
</dbReference>
<evidence type="ECO:0000256" key="5">
    <source>
        <dbReference type="PROSITE-ProRule" id="PRU01091"/>
    </source>
</evidence>
<evidence type="ECO:0000259" key="7">
    <source>
        <dbReference type="PROSITE" id="PS51755"/>
    </source>
</evidence>
<dbReference type="CDD" id="cd00383">
    <property type="entry name" value="trans_reg_C"/>
    <property type="match status" value="1"/>
</dbReference>
<dbReference type="Proteomes" id="UP001261624">
    <property type="component" value="Unassembled WGS sequence"/>
</dbReference>
<name>A0ABU3DXA6_9FLAO</name>
<dbReference type="RefSeq" id="WP_311679657.1">
    <property type="nucleotide sequence ID" value="NZ_JAVRHM010000001.1"/>
</dbReference>
<keyword evidence="9" id="KW-1185">Reference proteome</keyword>